<proteinExistence type="predicted"/>
<evidence type="ECO:0000313" key="2">
    <source>
        <dbReference type="Proteomes" id="UP000054350"/>
    </source>
</evidence>
<gene>
    <name evidence="1" type="ORF">AMAG_00131</name>
</gene>
<evidence type="ECO:0000313" key="1">
    <source>
        <dbReference type="EMBL" id="KNE54130.1"/>
    </source>
</evidence>
<keyword evidence="2" id="KW-1185">Reference proteome</keyword>
<reference evidence="1 2" key="1">
    <citation type="submission" date="2009-11" db="EMBL/GenBank/DDBJ databases">
        <title>Annotation of Allomyces macrogynus ATCC 38327.</title>
        <authorList>
            <consortium name="The Broad Institute Genome Sequencing Platform"/>
            <person name="Russ C."/>
            <person name="Cuomo C."/>
            <person name="Burger G."/>
            <person name="Gray M.W."/>
            <person name="Holland P.W.H."/>
            <person name="King N."/>
            <person name="Lang F.B.F."/>
            <person name="Roger A.J."/>
            <person name="Ruiz-Trillo I."/>
            <person name="Young S.K."/>
            <person name="Zeng Q."/>
            <person name="Gargeya S."/>
            <person name="Fitzgerald M."/>
            <person name="Haas B."/>
            <person name="Abouelleil A."/>
            <person name="Alvarado L."/>
            <person name="Arachchi H.M."/>
            <person name="Berlin A."/>
            <person name="Chapman S.B."/>
            <person name="Gearin G."/>
            <person name="Goldberg J."/>
            <person name="Griggs A."/>
            <person name="Gujja S."/>
            <person name="Hansen M."/>
            <person name="Heiman D."/>
            <person name="Howarth C."/>
            <person name="Larimer J."/>
            <person name="Lui A."/>
            <person name="MacDonald P.J.P."/>
            <person name="McCowen C."/>
            <person name="Montmayeur A."/>
            <person name="Murphy C."/>
            <person name="Neiman D."/>
            <person name="Pearson M."/>
            <person name="Priest M."/>
            <person name="Roberts A."/>
            <person name="Saif S."/>
            <person name="Shea T."/>
            <person name="Sisk P."/>
            <person name="Stolte C."/>
            <person name="Sykes S."/>
            <person name="Wortman J."/>
            <person name="Nusbaum C."/>
            <person name="Birren B."/>
        </authorList>
    </citation>
    <scope>NUCLEOTIDE SEQUENCE [LARGE SCALE GENOMIC DNA]</scope>
    <source>
        <strain evidence="1 2">ATCC 38327</strain>
    </source>
</reference>
<dbReference type="AlphaFoldDB" id="A0A0L0RVL6"/>
<dbReference type="EMBL" id="GG745328">
    <property type="protein sequence ID" value="KNE54130.1"/>
    <property type="molecule type" value="Genomic_DNA"/>
</dbReference>
<accession>A0A0L0RVL6</accession>
<sequence>MDDPDHPIWGDRDIFRPIFTAIPATLKTLVLELHKYSAFVTASLVVPPCVEVPHLVPIMRKADAVSIASRVPATIKSLKLACRISLELVEQLAGRPKPNLEMLGLNGIHGADAALVAAMSRLLHPWVRQLILTFARGGKNRNVQS</sequence>
<name>A0A0L0RVL6_ALLM3</name>
<dbReference type="OrthoDB" id="10338502at2759"/>
<protein>
    <submittedName>
        <fullName evidence="1">Uncharacterized protein</fullName>
    </submittedName>
</protein>
<organism evidence="1 2">
    <name type="scientific">Allomyces macrogynus (strain ATCC 38327)</name>
    <name type="common">Allomyces javanicus var. macrogynus</name>
    <dbReference type="NCBI Taxonomy" id="578462"/>
    <lineage>
        <taxon>Eukaryota</taxon>
        <taxon>Fungi</taxon>
        <taxon>Fungi incertae sedis</taxon>
        <taxon>Blastocladiomycota</taxon>
        <taxon>Blastocladiomycetes</taxon>
        <taxon>Blastocladiales</taxon>
        <taxon>Blastocladiaceae</taxon>
        <taxon>Allomyces</taxon>
    </lineage>
</organism>
<dbReference type="Proteomes" id="UP000054350">
    <property type="component" value="Unassembled WGS sequence"/>
</dbReference>
<reference evidence="2" key="2">
    <citation type="submission" date="2009-11" db="EMBL/GenBank/DDBJ databases">
        <title>The Genome Sequence of Allomyces macrogynus strain ATCC 38327.</title>
        <authorList>
            <consortium name="The Broad Institute Genome Sequencing Platform"/>
            <person name="Russ C."/>
            <person name="Cuomo C."/>
            <person name="Shea T."/>
            <person name="Young S.K."/>
            <person name="Zeng Q."/>
            <person name="Koehrsen M."/>
            <person name="Haas B."/>
            <person name="Borodovsky M."/>
            <person name="Guigo R."/>
            <person name="Alvarado L."/>
            <person name="Berlin A."/>
            <person name="Borenstein D."/>
            <person name="Chen Z."/>
            <person name="Engels R."/>
            <person name="Freedman E."/>
            <person name="Gellesch M."/>
            <person name="Goldberg J."/>
            <person name="Griggs A."/>
            <person name="Gujja S."/>
            <person name="Heiman D."/>
            <person name="Hepburn T."/>
            <person name="Howarth C."/>
            <person name="Jen D."/>
            <person name="Larson L."/>
            <person name="Lewis B."/>
            <person name="Mehta T."/>
            <person name="Park D."/>
            <person name="Pearson M."/>
            <person name="Roberts A."/>
            <person name="Saif S."/>
            <person name="Shenoy N."/>
            <person name="Sisk P."/>
            <person name="Stolte C."/>
            <person name="Sykes S."/>
            <person name="Walk T."/>
            <person name="White J."/>
            <person name="Yandava C."/>
            <person name="Burger G."/>
            <person name="Gray M.W."/>
            <person name="Holland P.W.H."/>
            <person name="King N."/>
            <person name="Lang F.B.F."/>
            <person name="Roger A.J."/>
            <person name="Ruiz-Trillo I."/>
            <person name="Lander E."/>
            <person name="Nusbaum C."/>
        </authorList>
    </citation>
    <scope>NUCLEOTIDE SEQUENCE [LARGE SCALE GENOMIC DNA]</scope>
    <source>
        <strain evidence="2">ATCC 38327</strain>
    </source>
</reference>
<dbReference type="VEuPathDB" id="FungiDB:AMAG_00131"/>